<proteinExistence type="inferred from homology"/>
<comment type="similarity">
    <text evidence="1">Belongs to the LOB domain-containing protein family.</text>
</comment>
<protein>
    <recommendedName>
        <fullName evidence="3">LOB domain-containing protein</fullName>
    </recommendedName>
</protein>
<dbReference type="PROSITE" id="PS50891">
    <property type="entry name" value="LOB"/>
    <property type="match status" value="1"/>
</dbReference>
<dbReference type="AlphaFoldDB" id="A0ABC8KAD0"/>
<name>A0ABC8KAD0_ERUVS</name>
<gene>
    <name evidence="4" type="ORF">ERUC_LOCUS21042</name>
</gene>
<organism evidence="4 5">
    <name type="scientific">Eruca vesicaria subsp. sativa</name>
    <name type="common">Garden rocket</name>
    <name type="synonym">Eruca sativa</name>
    <dbReference type="NCBI Taxonomy" id="29727"/>
    <lineage>
        <taxon>Eukaryota</taxon>
        <taxon>Viridiplantae</taxon>
        <taxon>Streptophyta</taxon>
        <taxon>Embryophyta</taxon>
        <taxon>Tracheophyta</taxon>
        <taxon>Spermatophyta</taxon>
        <taxon>Magnoliopsida</taxon>
        <taxon>eudicotyledons</taxon>
        <taxon>Gunneridae</taxon>
        <taxon>Pentapetalae</taxon>
        <taxon>rosids</taxon>
        <taxon>malvids</taxon>
        <taxon>Brassicales</taxon>
        <taxon>Brassicaceae</taxon>
        <taxon>Brassiceae</taxon>
        <taxon>Eruca</taxon>
    </lineage>
</organism>
<feature type="coiled-coil region" evidence="2">
    <location>
        <begin position="83"/>
        <end position="110"/>
    </location>
</feature>
<keyword evidence="2" id="KW-0175">Coiled coil</keyword>
<evidence type="ECO:0000313" key="5">
    <source>
        <dbReference type="Proteomes" id="UP001642260"/>
    </source>
</evidence>
<reference evidence="4 5" key="1">
    <citation type="submission" date="2022-03" db="EMBL/GenBank/DDBJ databases">
        <authorList>
            <person name="Macdonald S."/>
            <person name="Ahmed S."/>
            <person name="Newling K."/>
        </authorList>
    </citation>
    <scope>NUCLEOTIDE SEQUENCE [LARGE SCALE GENOMIC DNA]</scope>
</reference>
<dbReference type="EMBL" id="CAKOAT010206043">
    <property type="protein sequence ID" value="CAH8355287.1"/>
    <property type="molecule type" value="Genomic_DNA"/>
</dbReference>
<dbReference type="InterPro" id="IPR004883">
    <property type="entry name" value="LOB"/>
</dbReference>
<dbReference type="Pfam" id="PF03195">
    <property type="entry name" value="LOB"/>
    <property type="match status" value="1"/>
</dbReference>
<evidence type="ECO:0000256" key="1">
    <source>
        <dbReference type="ARBA" id="ARBA00005474"/>
    </source>
</evidence>
<dbReference type="Proteomes" id="UP001642260">
    <property type="component" value="Unassembled WGS sequence"/>
</dbReference>
<feature type="domain" description="LOB" evidence="3">
    <location>
        <begin position="2"/>
        <end position="104"/>
    </location>
</feature>
<evidence type="ECO:0000259" key="3">
    <source>
        <dbReference type="PROSITE" id="PS50891"/>
    </source>
</evidence>
<dbReference type="PANTHER" id="PTHR31301">
    <property type="entry name" value="LOB DOMAIN-CONTAINING PROTEIN 4-RELATED"/>
    <property type="match status" value="1"/>
</dbReference>
<keyword evidence="5" id="KW-1185">Reference proteome</keyword>
<evidence type="ECO:0000313" key="4">
    <source>
        <dbReference type="EMBL" id="CAH8355287.1"/>
    </source>
</evidence>
<dbReference type="PANTHER" id="PTHR31301:SF68">
    <property type="entry name" value="LOB DOMAIN-CONTAINING PROTEIN 32-RELATED"/>
    <property type="match status" value="1"/>
</dbReference>
<comment type="caution">
    <text evidence="4">The sequence shown here is derived from an EMBL/GenBank/DDBJ whole genome shotgun (WGS) entry which is preliminary data.</text>
</comment>
<accession>A0ABC8KAD0</accession>
<sequence length="122" mass="14103">MELCAICKKKRQECSQECVLKPYGPANKWPEKYACLVMVFGMKNVVRILSETDPSQRQACVDSLCFEAEARIRDPVHGCVGIIHRLQRRLQQLELSLKFAKEELAVIKHRQNNQHLVLRSLL</sequence>
<evidence type="ECO:0000256" key="2">
    <source>
        <dbReference type="SAM" id="Coils"/>
    </source>
</evidence>